<organism evidence="1 2">
    <name type="scientific">Clostridium perfringens</name>
    <dbReference type="NCBI Taxonomy" id="1502"/>
    <lineage>
        <taxon>Bacteria</taxon>
        <taxon>Bacillati</taxon>
        <taxon>Bacillota</taxon>
        <taxon>Clostridia</taxon>
        <taxon>Eubacteriales</taxon>
        <taxon>Clostridiaceae</taxon>
        <taxon>Clostridium</taxon>
    </lineage>
</organism>
<evidence type="ECO:0000313" key="1">
    <source>
        <dbReference type="EMBL" id="AMN34252.1"/>
    </source>
</evidence>
<dbReference type="InterPro" id="IPR018840">
    <property type="entry name" value="DUF2441"/>
</dbReference>
<dbReference type="SUPFAM" id="SSF56399">
    <property type="entry name" value="ADP-ribosylation"/>
    <property type="match status" value="1"/>
</dbReference>
<protein>
    <recommendedName>
        <fullName evidence="3">DUF2441 domain-containing protein</fullName>
    </recommendedName>
</protein>
<evidence type="ECO:0000313" key="2">
    <source>
        <dbReference type="Proteomes" id="UP000070260"/>
    </source>
</evidence>
<accession>A0A127EE74</accession>
<dbReference type="PATRIC" id="fig|1502.177.peg.26"/>
<name>A0A127EE74_CLOPF</name>
<dbReference type="Gene3D" id="1.10.3800.10">
    <property type="entry name" value="ADP-ribosylation domain"/>
    <property type="match status" value="1"/>
</dbReference>
<dbReference type="AlphaFoldDB" id="A0A127EE74"/>
<dbReference type="Proteomes" id="UP000070260">
    <property type="component" value="Chromosome"/>
</dbReference>
<dbReference type="OrthoDB" id="1999918at2"/>
<dbReference type="EMBL" id="CP010994">
    <property type="protein sequence ID" value="AMN34252.1"/>
    <property type="molecule type" value="Genomic_DNA"/>
</dbReference>
<sequence length="196" mass="23194">MKKEEQYFYHVVTEKPMKLGQVIIFDEDNHNGVYERSLNFDFRNSNGKTSLEIVRENIKGGKLNLNKEDTEILSNYLEWSTKGYRELILEIERRRENINAPSRMACLYVSRNLEDAKKWAKSFIYFGRPTFQIVKLKSIGNSFDGNSYNIKTETVSIKKQFEFAKNYWNNDFCENELIETIIDGRIEVVEIVEEFN</sequence>
<gene>
    <name evidence="1" type="ORF">JFP838_00170</name>
</gene>
<reference evidence="1 2" key="1">
    <citation type="journal article" date="2016" name="PLoS ONE">
        <title>Plasmid Characterization and Chromosome Analysis of Two netF+ Clostridium perfringens Isolates Associated with Foal and Canine Necrotizing Enteritis.</title>
        <authorList>
            <person name="Mehdizadeh Gohari I."/>
            <person name="Kropinski A.M."/>
            <person name="Weese S.J."/>
            <person name="Parreira V.R."/>
            <person name="Whitehead A.E."/>
            <person name="Boerlin P."/>
            <person name="Prescott J.F."/>
        </authorList>
    </citation>
    <scope>NUCLEOTIDE SEQUENCE [LARGE SCALE GENOMIC DNA]</scope>
    <source>
        <strain evidence="1 2">JP838</strain>
    </source>
</reference>
<evidence type="ECO:0008006" key="3">
    <source>
        <dbReference type="Google" id="ProtNLM"/>
    </source>
</evidence>
<dbReference type="Pfam" id="PF10386">
    <property type="entry name" value="DUF2441"/>
    <property type="match status" value="1"/>
</dbReference>
<dbReference type="Gene3D" id="3.20.170.10">
    <property type="entry name" value="ADP-ribosylation domain"/>
    <property type="match status" value="1"/>
</dbReference>
<dbReference type="RefSeq" id="WP_061426034.1">
    <property type="nucleotide sequence ID" value="NZ_CABPRK010000007.1"/>
</dbReference>
<proteinExistence type="predicted"/>